<sequence length="214" mass="23130">MTESSIRVVLRERASLQPNDTAFTFVDYERDWEGVAETLTWAQLYRRSRKLAVELGRHGSTGDRAVILAPQGLDYIVVFLGALEAGFIAVPLSVPTVAVHDERVTAVLRDAAPSVILTTSAVAQDVAPYPGMIADLSAPTIIEIDSLDLDSAGESGGLPHDRPDIAYLQYTSGSTRTPTGVMVSNGNLSANWEQIIAGYLPDFRMPQTATSWLP</sequence>
<dbReference type="GeneID" id="93457458"/>
<evidence type="ECO:0000313" key="3">
    <source>
        <dbReference type="EMBL" id="ABK71296.1"/>
    </source>
</evidence>
<accession>A0QVS1</accession>
<dbReference type="PATRIC" id="fig|246196.19.peg.2638"/>
<dbReference type="GO" id="GO:0006633">
    <property type="term" value="P:fatty acid biosynthetic process"/>
    <property type="evidence" value="ECO:0007669"/>
    <property type="project" value="TreeGrafter"/>
</dbReference>
<dbReference type="Pfam" id="PF00501">
    <property type="entry name" value="AMP-binding"/>
    <property type="match status" value="1"/>
</dbReference>
<dbReference type="EMBL" id="CP000480">
    <property type="protein sequence ID" value="ABK71296.1"/>
    <property type="molecule type" value="Genomic_DNA"/>
</dbReference>
<organism evidence="3 4">
    <name type="scientific">Mycolicibacterium smegmatis (strain ATCC 700084 / mc(2)155)</name>
    <name type="common">Mycobacterium smegmatis</name>
    <dbReference type="NCBI Taxonomy" id="246196"/>
    <lineage>
        <taxon>Bacteria</taxon>
        <taxon>Bacillati</taxon>
        <taxon>Actinomycetota</taxon>
        <taxon>Actinomycetes</taxon>
        <taxon>Mycobacteriales</taxon>
        <taxon>Mycobacteriaceae</taxon>
        <taxon>Mycolicibacterium</taxon>
    </lineage>
</organism>
<dbReference type="GO" id="GO:0005886">
    <property type="term" value="C:plasma membrane"/>
    <property type="evidence" value="ECO:0007669"/>
    <property type="project" value="TreeGrafter"/>
</dbReference>
<dbReference type="OrthoDB" id="3671040at2"/>
<keyword evidence="4" id="KW-1185">Reference proteome</keyword>
<reference evidence="3 4" key="1">
    <citation type="submission" date="2006-10" db="EMBL/GenBank/DDBJ databases">
        <authorList>
            <person name="Fleischmann R.D."/>
            <person name="Dodson R.J."/>
            <person name="Haft D.H."/>
            <person name="Merkel J.S."/>
            <person name="Nelson W.C."/>
            <person name="Fraser C.M."/>
        </authorList>
    </citation>
    <scope>NUCLEOTIDE SEQUENCE [LARGE SCALE GENOMIC DNA]</scope>
    <source>
        <strain evidence="4">ATCC 700084 / mc(2)155</strain>
    </source>
</reference>
<evidence type="ECO:0000313" key="4">
    <source>
        <dbReference type="Proteomes" id="UP000000757"/>
    </source>
</evidence>
<dbReference type="KEGG" id="msm:MSMEG_2672"/>
<comment type="similarity">
    <text evidence="1">Belongs to the ATP-dependent AMP-binding enzyme family.</text>
</comment>
<dbReference type="Proteomes" id="UP000000757">
    <property type="component" value="Chromosome"/>
</dbReference>
<protein>
    <submittedName>
        <fullName evidence="3">Acyl-CoA synthase</fullName>
    </submittedName>
</protein>
<gene>
    <name evidence="3" type="ordered locus">MSMEG_2672</name>
</gene>
<dbReference type="InterPro" id="IPR000873">
    <property type="entry name" value="AMP-dep_synth/lig_dom"/>
</dbReference>
<dbReference type="PaxDb" id="246196-MSMEI_2608"/>
<dbReference type="eggNOG" id="COG0318">
    <property type="taxonomic scope" value="Bacteria"/>
</dbReference>
<dbReference type="PANTHER" id="PTHR22754:SF32">
    <property type="entry name" value="DISCO-INTERACTING PROTEIN 2"/>
    <property type="match status" value="1"/>
</dbReference>
<dbReference type="STRING" id="246196.MSMEG_2672"/>
<dbReference type="Gene3D" id="3.40.50.12780">
    <property type="entry name" value="N-terminal domain of ligase-like"/>
    <property type="match status" value="1"/>
</dbReference>
<dbReference type="RefSeq" id="WP_011728520.1">
    <property type="nucleotide sequence ID" value="NC_008596.1"/>
</dbReference>
<dbReference type="SUPFAM" id="SSF56801">
    <property type="entry name" value="Acetyl-CoA synthetase-like"/>
    <property type="match status" value="1"/>
</dbReference>
<dbReference type="PANTHER" id="PTHR22754">
    <property type="entry name" value="DISCO-INTERACTING PROTEIN 2 DIP2 -RELATED"/>
    <property type="match status" value="1"/>
</dbReference>
<feature type="domain" description="AMP-dependent synthetase/ligase" evidence="2">
    <location>
        <begin position="11"/>
        <end position="196"/>
    </location>
</feature>
<dbReference type="AlphaFoldDB" id="A0QVS1"/>
<proteinExistence type="inferred from homology"/>
<evidence type="ECO:0000256" key="1">
    <source>
        <dbReference type="ARBA" id="ARBA00006432"/>
    </source>
</evidence>
<evidence type="ECO:0000259" key="2">
    <source>
        <dbReference type="Pfam" id="PF00501"/>
    </source>
</evidence>
<name>A0QVS1_MYCS2</name>
<dbReference type="GO" id="GO:0070566">
    <property type="term" value="F:adenylyltransferase activity"/>
    <property type="evidence" value="ECO:0007669"/>
    <property type="project" value="TreeGrafter"/>
</dbReference>
<dbReference type="InterPro" id="IPR042099">
    <property type="entry name" value="ANL_N_sf"/>
</dbReference>